<dbReference type="EMBL" id="PFAT01000052">
    <property type="protein sequence ID" value="PIR92000.1"/>
    <property type="molecule type" value="Genomic_DNA"/>
</dbReference>
<proteinExistence type="predicted"/>
<reference evidence="2" key="1">
    <citation type="submission" date="2017-09" db="EMBL/GenBank/DDBJ databases">
        <title>Depth-based differentiation of microbial function through sediment-hosted aquifers and enrichment of novel symbionts in the deep terrestrial subsurface.</title>
        <authorList>
            <person name="Probst A.J."/>
            <person name="Ladd B."/>
            <person name="Jarett J.K."/>
            <person name="Geller-Mcgrath D.E."/>
            <person name="Sieber C.M.K."/>
            <person name="Emerson J.B."/>
            <person name="Anantharaman K."/>
            <person name="Thomas B.C."/>
            <person name="Malmstrom R."/>
            <person name="Stieglmeier M."/>
            <person name="Klingl A."/>
            <person name="Woyke T."/>
            <person name="Ryan C.M."/>
            <person name="Banfield J.F."/>
        </authorList>
    </citation>
    <scope>NUCLEOTIDE SEQUENCE [LARGE SCALE GENOMIC DNA]</scope>
</reference>
<comment type="caution">
    <text evidence="1">The sequence shown here is derived from an EMBL/GenBank/DDBJ whole genome shotgun (WGS) entry which is preliminary data.</text>
</comment>
<gene>
    <name evidence="1" type="ORF">COU01_04055</name>
</gene>
<evidence type="ECO:0000313" key="2">
    <source>
        <dbReference type="Proteomes" id="UP000228510"/>
    </source>
</evidence>
<protein>
    <submittedName>
        <fullName evidence="1">Uncharacterized protein</fullName>
    </submittedName>
</protein>
<dbReference type="AlphaFoldDB" id="A0A2H0V0W6"/>
<accession>A0A2H0V0W6</accession>
<organism evidence="1 2">
    <name type="scientific">Candidatus Falkowbacteria bacterium CG10_big_fil_rev_8_21_14_0_10_44_15</name>
    <dbReference type="NCBI Taxonomy" id="1974569"/>
    <lineage>
        <taxon>Bacteria</taxon>
        <taxon>Candidatus Falkowiibacteriota</taxon>
    </lineage>
</organism>
<evidence type="ECO:0000313" key="1">
    <source>
        <dbReference type="EMBL" id="PIR92000.1"/>
    </source>
</evidence>
<name>A0A2H0V0W6_9BACT</name>
<dbReference type="Proteomes" id="UP000228510">
    <property type="component" value="Unassembled WGS sequence"/>
</dbReference>
<sequence>MGNWNIIEKNINKEINFLSTSLLLSPYHQNDAIKCNDCLFRGIGILIVAGKVKVRKIIFKNGDIWDANKYQKNVGNEKPHGAAWHYTNMKIIEDYFKRNNYKIEVEPNLHYGRADLAAPELNLFIEVGTINLYKLYFNLINMLGF</sequence>